<dbReference type="SUPFAM" id="SSF52540">
    <property type="entry name" value="P-loop containing nucleoside triphosphate hydrolases"/>
    <property type="match status" value="2"/>
</dbReference>
<dbReference type="InterPro" id="IPR014001">
    <property type="entry name" value="Helicase_ATP-bd"/>
</dbReference>
<organism evidence="14">
    <name type="scientific">Aureococcus anophagefferens</name>
    <name type="common">Harmful bloom alga</name>
    <dbReference type="NCBI Taxonomy" id="44056"/>
    <lineage>
        <taxon>Eukaryota</taxon>
        <taxon>Sar</taxon>
        <taxon>Stramenopiles</taxon>
        <taxon>Ochrophyta</taxon>
        <taxon>Pelagophyceae</taxon>
        <taxon>Pelagomonadales</taxon>
        <taxon>Pelagomonadaceae</taxon>
        <taxon>Aureococcus</taxon>
    </lineage>
</organism>
<feature type="short sequence motif" description="Q motif" evidence="6">
    <location>
        <begin position="90"/>
        <end position="118"/>
    </location>
</feature>
<feature type="domain" description="DEAD-box RNA helicase Q" evidence="12">
    <location>
        <begin position="90"/>
        <end position="118"/>
    </location>
</feature>
<evidence type="ECO:0000256" key="8">
    <source>
        <dbReference type="SAM" id="MobiDB-lite"/>
    </source>
</evidence>
<evidence type="ECO:0000256" key="4">
    <source>
        <dbReference type="ARBA" id="ARBA00022840"/>
    </source>
</evidence>
<dbReference type="PROSITE" id="PS51195">
    <property type="entry name" value="Q_MOTIF"/>
    <property type="match status" value="1"/>
</dbReference>
<dbReference type="GO" id="GO:0005524">
    <property type="term" value="F:ATP binding"/>
    <property type="evidence" value="ECO:0007669"/>
    <property type="project" value="UniProtKB-UniRule"/>
</dbReference>
<feature type="region of interest" description="Disordered" evidence="8">
    <location>
        <begin position="609"/>
        <end position="633"/>
    </location>
</feature>
<dbReference type="EC" id="3.6.4.13" evidence="7"/>
<evidence type="ECO:0000259" key="11">
    <source>
        <dbReference type="PROSITE" id="PS51194"/>
    </source>
</evidence>
<name>F0Y014_AURAN</name>
<reference evidence="13 14" key="1">
    <citation type="journal article" date="2011" name="Proc. Natl. Acad. Sci. U.S.A.">
        <title>Niche of harmful alga Aureococcus anophagefferens revealed through ecogenomics.</title>
        <authorList>
            <person name="Gobler C.J."/>
            <person name="Berry D.L."/>
            <person name="Dyhrman S.T."/>
            <person name="Wilhelm S.W."/>
            <person name="Salamov A."/>
            <person name="Lobanov A.V."/>
            <person name="Zhang Y."/>
            <person name="Collier J.L."/>
            <person name="Wurch L.L."/>
            <person name="Kustka A.B."/>
            <person name="Dill B.D."/>
            <person name="Shah M."/>
            <person name="VerBerkmoes N.C."/>
            <person name="Kuo A."/>
            <person name="Terry A."/>
            <person name="Pangilinan J."/>
            <person name="Lindquist E.A."/>
            <person name="Lucas S."/>
            <person name="Paulsen I.T."/>
            <person name="Hattenrath-Lehmann T.K."/>
            <person name="Talmage S.C."/>
            <person name="Walker E.A."/>
            <person name="Koch F."/>
            <person name="Burson A.M."/>
            <person name="Marcoval M.A."/>
            <person name="Tang Y.Z."/>
            <person name="Lecleir G.R."/>
            <person name="Coyne K.J."/>
            <person name="Berg G.M."/>
            <person name="Bertrand E.M."/>
            <person name="Saito M.A."/>
            <person name="Gladyshev V.N."/>
            <person name="Grigoriev I.V."/>
        </authorList>
    </citation>
    <scope>NUCLEOTIDE SEQUENCE [LARGE SCALE GENOMIC DNA]</scope>
    <source>
        <strain evidence="14">CCMP 1984</strain>
    </source>
</reference>
<evidence type="ECO:0000256" key="2">
    <source>
        <dbReference type="ARBA" id="ARBA00022801"/>
    </source>
</evidence>
<dbReference type="AlphaFoldDB" id="F0Y014"/>
<dbReference type="InterPro" id="IPR001650">
    <property type="entry name" value="Helicase_C-like"/>
</dbReference>
<dbReference type="Gene3D" id="3.40.50.300">
    <property type="entry name" value="P-loop containing nucleotide triphosphate hydrolases"/>
    <property type="match status" value="2"/>
</dbReference>
<evidence type="ECO:0000256" key="9">
    <source>
        <dbReference type="SAM" id="SignalP"/>
    </source>
</evidence>
<dbReference type="Pfam" id="PF00270">
    <property type="entry name" value="DEAD"/>
    <property type="match status" value="1"/>
</dbReference>
<dbReference type="InterPro" id="IPR014014">
    <property type="entry name" value="RNA_helicase_DEAD_Q_motif"/>
</dbReference>
<protein>
    <recommendedName>
        <fullName evidence="7">ATP-dependent RNA helicase</fullName>
        <ecNumber evidence="7">3.6.4.13</ecNumber>
    </recommendedName>
</protein>
<comment type="domain">
    <text evidence="7">The Q motif is unique to and characteristic of the DEAD box family of RNA helicases and controls ATP binding and hydrolysis.</text>
</comment>
<feature type="domain" description="Helicase ATP-binding" evidence="10">
    <location>
        <begin position="122"/>
        <end position="419"/>
    </location>
</feature>
<comment type="similarity">
    <text evidence="7">Belongs to the DEAD box helicase family.</text>
</comment>
<dbReference type="RefSeq" id="XP_009033808.1">
    <property type="nucleotide sequence ID" value="XM_009035560.1"/>
</dbReference>
<dbReference type="PROSITE" id="PS51192">
    <property type="entry name" value="HELICASE_ATP_BIND_1"/>
    <property type="match status" value="1"/>
</dbReference>
<proteinExistence type="inferred from homology"/>
<keyword evidence="1 7" id="KW-0547">Nucleotide-binding</keyword>
<keyword evidence="9" id="KW-0732">Signal</keyword>
<feature type="domain" description="Helicase C-terminal" evidence="11">
    <location>
        <begin position="440"/>
        <end position="612"/>
    </location>
</feature>
<evidence type="ECO:0000256" key="3">
    <source>
        <dbReference type="ARBA" id="ARBA00022806"/>
    </source>
</evidence>
<dbReference type="GeneID" id="20228003"/>
<keyword evidence="3 7" id="KW-0347">Helicase</keyword>
<keyword evidence="4 7" id="KW-0067">ATP-binding</keyword>
<dbReference type="InterPro" id="IPR027417">
    <property type="entry name" value="P-loop_NTPase"/>
</dbReference>
<dbReference type="GO" id="GO:0003724">
    <property type="term" value="F:RNA helicase activity"/>
    <property type="evidence" value="ECO:0007669"/>
    <property type="project" value="UniProtKB-EC"/>
</dbReference>
<dbReference type="OrthoDB" id="10256233at2759"/>
<dbReference type="EMBL" id="GL833122">
    <property type="protein sequence ID" value="EGB11441.1"/>
    <property type="molecule type" value="Genomic_DNA"/>
</dbReference>
<dbReference type="Proteomes" id="UP000002729">
    <property type="component" value="Unassembled WGS sequence"/>
</dbReference>
<comment type="function">
    <text evidence="7">RNA helicase.</text>
</comment>
<accession>F0Y014</accession>
<dbReference type="KEGG" id="aaf:AURANDRAFT_70946"/>
<dbReference type="OMA" id="PRTFIFV"/>
<dbReference type="Pfam" id="PF00271">
    <property type="entry name" value="Helicase_C"/>
    <property type="match status" value="1"/>
</dbReference>
<dbReference type="InParanoid" id="F0Y014"/>
<keyword evidence="14" id="KW-1185">Reference proteome</keyword>
<dbReference type="SMART" id="SM00487">
    <property type="entry name" value="DEXDc"/>
    <property type="match status" value="1"/>
</dbReference>
<sequence length="654" mass="68209">MLRLHRRSMAKLCAVACLLSVASSFVVPRSARSQTLVVRSKTYDDETDVNVLMTALNAAVAREDFREASSCKKRLDALRGGAAAAAPQAGDWEQEGAPRWLQRRLRDLGMRFPTPVQAAAVREVAGNGGDCVIAAPTGSGKTLAFLVPLLGAVEGEMMRRERRQLEASSNLGLLTPAAAMAAFSPALWTSAQVSPPSRPPQFGPRRGAPLALVLAPSRALAVQLATATFSLVGGTNRNKGSYFPGDKASLFAYEGPKGARVVALASDGDAERAVRAARSRRDGAYKRALADGLVFDEGRVRPVDETQFDDLEDCDVLVADARTLLDALDRAAKESEIPNFKGSYLGRFPLALEDAPDLFDASALRLVAVDEADAIAREARDVLDRLGDPPGAARLLVGASLDGSEAAALARGGPLAAPASLDHRFMGVEDYRLPLVLARSLRRDLADWEAAGSPPPRPRAVVFARDEAGARALADPLRTALWGAHAVAALLPETGGAPLEAAASFGRAGAESGDDFAAVAAVNAATLLVTVPSAARGLDFPNVSHVYAVGAPPGDGRDAAATYAHVAGRCGRVGQAARGVVTTLGGDDDRAALEGVLRDHFEGVEVADAAPPPSLADEPLPDEPLPGAGADADAQRAYLEDVFALRDVDDGGGD</sequence>
<dbReference type="eggNOG" id="KOG0335">
    <property type="taxonomic scope" value="Eukaryota"/>
</dbReference>
<keyword evidence="2 7" id="KW-0378">Hydrolase</keyword>
<evidence type="ECO:0000259" key="10">
    <source>
        <dbReference type="PROSITE" id="PS51192"/>
    </source>
</evidence>
<dbReference type="PROSITE" id="PS51194">
    <property type="entry name" value="HELICASE_CTER"/>
    <property type="match status" value="1"/>
</dbReference>
<feature type="chain" id="PRO_5003262595" description="ATP-dependent RNA helicase" evidence="9">
    <location>
        <begin position="25"/>
        <end position="654"/>
    </location>
</feature>
<evidence type="ECO:0000259" key="12">
    <source>
        <dbReference type="PROSITE" id="PS51195"/>
    </source>
</evidence>
<evidence type="ECO:0000256" key="5">
    <source>
        <dbReference type="ARBA" id="ARBA00022884"/>
    </source>
</evidence>
<dbReference type="GO" id="GO:0003723">
    <property type="term" value="F:RNA binding"/>
    <property type="evidence" value="ECO:0007669"/>
    <property type="project" value="UniProtKB-UniRule"/>
</dbReference>
<evidence type="ECO:0000256" key="7">
    <source>
        <dbReference type="RuleBase" id="RU365068"/>
    </source>
</evidence>
<evidence type="ECO:0000256" key="1">
    <source>
        <dbReference type="ARBA" id="ARBA00022741"/>
    </source>
</evidence>
<gene>
    <name evidence="13" type="ORF">AURANDRAFT_70946</name>
</gene>
<evidence type="ECO:0000313" key="14">
    <source>
        <dbReference type="Proteomes" id="UP000002729"/>
    </source>
</evidence>
<dbReference type="InterPro" id="IPR011545">
    <property type="entry name" value="DEAD/DEAH_box_helicase_dom"/>
</dbReference>
<evidence type="ECO:0000256" key="6">
    <source>
        <dbReference type="PROSITE-ProRule" id="PRU00552"/>
    </source>
</evidence>
<keyword evidence="5 7" id="KW-0694">RNA-binding</keyword>
<evidence type="ECO:0000313" key="13">
    <source>
        <dbReference type="EMBL" id="EGB11441.1"/>
    </source>
</evidence>
<dbReference type="PANTHER" id="PTHR24031">
    <property type="entry name" value="RNA HELICASE"/>
    <property type="match status" value="1"/>
</dbReference>
<dbReference type="GO" id="GO:0016787">
    <property type="term" value="F:hydrolase activity"/>
    <property type="evidence" value="ECO:0007669"/>
    <property type="project" value="UniProtKB-KW"/>
</dbReference>
<comment type="catalytic activity">
    <reaction evidence="7">
        <text>ATP + H2O = ADP + phosphate + H(+)</text>
        <dbReference type="Rhea" id="RHEA:13065"/>
        <dbReference type="ChEBI" id="CHEBI:15377"/>
        <dbReference type="ChEBI" id="CHEBI:15378"/>
        <dbReference type="ChEBI" id="CHEBI:30616"/>
        <dbReference type="ChEBI" id="CHEBI:43474"/>
        <dbReference type="ChEBI" id="CHEBI:456216"/>
        <dbReference type="EC" id="3.6.4.13"/>
    </reaction>
</comment>
<feature type="signal peptide" evidence="9">
    <location>
        <begin position="1"/>
        <end position="24"/>
    </location>
</feature>